<evidence type="ECO:0000313" key="4">
    <source>
        <dbReference type="Proteomes" id="UP000325763"/>
    </source>
</evidence>
<evidence type="ECO:0000256" key="1">
    <source>
        <dbReference type="SAM" id="MobiDB-lite"/>
    </source>
</evidence>
<feature type="compositionally biased region" description="Acidic residues" evidence="1">
    <location>
        <begin position="69"/>
        <end position="78"/>
    </location>
</feature>
<organism evidence="3 4">
    <name type="scientific">Streptomyces nodosus</name>
    <dbReference type="NCBI Taxonomy" id="40318"/>
    <lineage>
        <taxon>Bacteria</taxon>
        <taxon>Bacillati</taxon>
        <taxon>Actinomycetota</taxon>
        <taxon>Actinomycetes</taxon>
        <taxon>Kitasatosporales</taxon>
        <taxon>Streptomycetaceae</taxon>
        <taxon>Streptomyces</taxon>
    </lineage>
</organism>
<feature type="compositionally biased region" description="Basic and acidic residues" evidence="1">
    <location>
        <begin position="36"/>
        <end position="64"/>
    </location>
</feature>
<feature type="transmembrane region" description="Helical" evidence="2">
    <location>
        <begin position="145"/>
        <end position="163"/>
    </location>
</feature>
<feature type="transmembrane region" description="Helical" evidence="2">
    <location>
        <begin position="183"/>
        <end position="200"/>
    </location>
</feature>
<reference evidence="3 4" key="1">
    <citation type="submission" date="2017-09" db="EMBL/GenBank/DDBJ databases">
        <title>Streptomyces genome completion.</title>
        <authorList>
            <person name="Lee N."/>
            <person name="Cho B.-K."/>
        </authorList>
    </citation>
    <scope>NUCLEOTIDE SEQUENCE [LARGE SCALE GENOMIC DNA]</scope>
    <source>
        <strain evidence="3 4">ATCC 14899</strain>
    </source>
</reference>
<sequence length="213" mass="21317">METKAVDEAGPGTGAETTNGKENEERTEAAEAAEATETRTEAARDEVPAGEAHDEESAVEHSAEAAEVPAEDGSEEAVTEGPSGVGQGAGAVVSAGLGIVSLTGGWISGVASARETLVGQLHTSTSSASVAEQIKMVYGNAWQATALWGGLFALAALLVGAVVLVRPVFGAPGKPQVPWVKSVAWGGMALGAVGLVLAVLKYTDVLLGLPSVG</sequence>
<dbReference type="Proteomes" id="UP000325763">
    <property type="component" value="Chromosome"/>
</dbReference>
<dbReference type="AlphaFoldDB" id="A0A5P2WCP7"/>
<dbReference type="OrthoDB" id="3853425at2"/>
<feature type="compositionally biased region" description="Basic and acidic residues" evidence="1">
    <location>
        <begin position="19"/>
        <end position="29"/>
    </location>
</feature>
<accession>A0A5P2WCP7</accession>
<gene>
    <name evidence="3" type="ORF">CP978_23645</name>
</gene>
<proteinExistence type="predicted"/>
<feature type="region of interest" description="Disordered" evidence="1">
    <location>
        <begin position="1"/>
        <end position="85"/>
    </location>
</feature>
<protein>
    <submittedName>
        <fullName evidence="3">Uncharacterized protein</fullName>
    </submittedName>
</protein>
<dbReference type="RefSeq" id="WP_079162278.1">
    <property type="nucleotide sequence ID" value="NZ_CP009313.1"/>
</dbReference>
<keyword evidence="2" id="KW-0472">Membrane</keyword>
<name>A0A5P2WCP7_9ACTN</name>
<keyword evidence="2" id="KW-0812">Transmembrane</keyword>
<dbReference type="EMBL" id="CP023747">
    <property type="protein sequence ID" value="QEV41149.1"/>
    <property type="molecule type" value="Genomic_DNA"/>
</dbReference>
<evidence type="ECO:0000313" key="3">
    <source>
        <dbReference type="EMBL" id="QEV41149.1"/>
    </source>
</evidence>
<dbReference type="KEGG" id="snq:CP978_23645"/>
<keyword evidence="2" id="KW-1133">Transmembrane helix</keyword>
<evidence type="ECO:0000256" key="2">
    <source>
        <dbReference type="SAM" id="Phobius"/>
    </source>
</evidence>